<reference evidence="10 11" key="1">
    <citation type="submission" date="2018-11" db="EMBL/GenBank/DDBJ databases">
        <authorList>
            <consortium name="Pathogen Informatics"/>
        </authorList>
    </citation>
    <scope>NUCLEOTIDE SEQUENCE [LARGE SCALE GENOMIC DNA]</scope>
</reference>
<dbReference type="GO" id="GO:0005802">
    <property type="term" value="C:trans-Golgi network"/>
    <property type="evidence" value="ECO:0007669"/>
    <property type="project" value="InterPro"/>
</dbReference>
<dbReference type="AlphaFoldDB" id="A0A3P6RB54"/>
<dbReference type="Pfam" id="PF18308">
    <property type="entry name" value="GGA_N-GAT"/>
    <property type="match status" value="1"/>
</dbReference>
<dbReference type="PANTHER" id="PTHR45905">
    <property type="entry name" value="GOLGI-LOCALIZED, GAMMA-ADAPTIN EAR CONTAINING, ARF BINDING PROTEIN"/>
    <property type="match status" value="1"/>
</dbReference>
<dbReference type="PROSITE" id="PS50909">
    <property type="entry name" value="GAT"/>
    <property type="match status" value="1"/>
</dbReference>
<evidence type="ECO:0000313" key="11">
    <source>
        <dbReference type="Proteomes" id="UP000271889"/>
    </source>
</evidence>
<dbReference type="GO" id="GO:0005769">
    <property type="term" value="C:early endosome"/>
    <property type="evidence" value="ECO:0007669"/>
    <property type="project" value="UniProtKB-SubCell"/>
</dbReference>
<comment type="subcellular location">
    <subcellularLocation>
        <location evidence="2">Early endosome</location>
    </subcellularLocation>
    <subcellularLocation>
        <location evidence="1">Golgi apparatus</location>
        <location evidence="1">trans-Golgi network membrane</location>
        <topology evidence="1">Peripheral membrane protein</topology>
    </subcellularLocation>
</comment>
<feature type="coiled-coil region" evidence="7">
    <location>
        <begin position="111"/>
        <end position="148"/>
    </location>
</feature>
<evidence type="ECO:0000256" key="2">
    <source>
        <dbReference type="ARBA" id="ARBA00004412"/>
    </source>
</evidence>
<evidence type="ECO:0000259" key="8">
    <source>
        <dbReference type="PROSITE" id="PS50179"/>
    </source>
</evidence>
<dbReference type="InterPro" id="IPR027422">
    <property type="entry name" value="GGA1-3"/>
</dbReference>
<evidence type="ECO:0000256" key="4">
    <source>
        <dbReference type="ARBA" id="ARBA00022448"/>
    </source>
</evidence>
<evidence type="ECO:0000256" key="3">
    <source>
        <dbReference type="ARBA" id="ARBA00008099"/>
    </source>
</evidence>
<dbReference type="GO" id="GO:0043130">
    <property type="term" value="F:ubiquitin binding"/>
    <property type="evidence" value="ECO:0007669"/>
    <property type="project" value="InterPro"/>
</dbReference>
<evidence type="ECO:0008006" key="12">
    <source>
        <dbReference type="Google" id="ProtNLM"/>
    </source>
</evidence>
<dbReference type="Gene3D" id="1.20.5.170">
    <property type="match status" value="1"/>
</dbReference>
<name>A0A3P6RB54_CYLGO</name>
<dbReference type="GO" id="GO:0031267">
    <property type="term" value="F:small GTPase binding"/>
    <property type="evidence" value="ECO:0007669"/>
    <property type="project" value="InterPro"/>
</dbReference>
<evidence type="ECO:0000256" key="7">
    <source>
        <dbReference type="SAM" id="Coils"/>
    </source>
</evidence>
<gene>
    <name evidence="10" type="ORF">CGOC_LOCUS1872</name>
</gene>
<dbReference type="InterPro" id="IPR002014">
    <property type="entry name" value="VHS_dom"/>
</dbReference>
<evidence type="ECO:0000256" key="6">
    <source>
        <dbReference type="ARBA" id="ARBA00022927"/>
    </source>
</evidence>
<sequence>MQAVDQLVRKCGEKVHNRVGKFRFLNQLVKLITPKYLGAQTSPEVYDSLREHHLITADPVIPEEEIMVVQSYPPKLAPFEDEEKSRILKELLKSTNPDDLQAANRLIQTLVKSEDQKIERRHKRADELEQARQLCRRLEEAMMDKTAEELGITANVIYSEAKMKVILPLNTFLPPFTPAYY</sequence>
<dbReference type="PROSITE" id="PS50179">
    <property type="entry name" value="VHS"/>
    <property type="match status" value="1"/>
</dbReference>
<evidence type="ECO:0000256" key="1">
    <source>
        <dbReference type="ARBA" id="ARBA00004150"/>
    </source>
</evidence>
<evidence type="ECO:0000313" key="10">
    <source>
        <dbReference type="EMBL" id="VDK50785.1"/>
    </source>
</evidence>
<dbReference type="OrthoDB" id="447025at2759"/>
<dbReference type="GO" id="GO:0034394">
    <property type="term" value="P:protein localization to cell surface"/>
    <property type="evidence" value="ECO:0007669"/>
    <property type="project" value="TreeGrafter"/>
</dbReference>
<keyword evidence="4" id="KW-0813">Transport</keyword>
<dbReference type="Gene3D" id="1.25.40.90">
    <property type="match status" value="1"/>
</dbReference>
<organism evidence="10 11">
    <name type="scientific">Cylicostephanus goldi</name>
    <name type="common">Nematode worm</name>
    <dbReference type="NCBI Taxonomy" id="71465"/>
    <lineage>
        <taxon>Eukaryota</taxon>
        <taxon>Metazoa</taxon>
        <taxon>Ecdysozoa</taxon>
        <taxon>Nematoda</taxon>
        <taxon>Chromadorea</taxon>
        <taxon>Rhabditida</taxon>
        <taxon>Rhabditina</taxon>
        <taxon>Rhabditomorpha</taxon>
        <taxon>Strongyloidea</taxon>
        <taxon>Strongylidae</taxon>
        <taxon>Cylicostephanus</taxon>
    </lineage>
</organism>
<dbReference type="Pfam" id="PF00790">
    <property type="entry name" value="VHS"/>
    <property type="match status" value="1"/>
</dbReference>
<dbReference type="GO" id="GO:0035091">
    <property type="term" value="F:phosphatidylinositol binding"/>
    <property type="evidence" value="ECO:0007669"/>
    <property type="project" value="InterPro"/>
</dbReference>
<proteinExistence type="inferred from homology"/>
<dbReference type="InterPro" id="IPR008942">
    <property type="entry name" value="ENTH_VHS"/>
</dbReference>
<dbReference type="SUPFAM" id="SSF89009">
    <property type="entry name" value="GAT-like domain"/>
    <property type="match status" value="1"/>
</dbReference>
<dbReference type="Proteomes" id="UP000271889">
    <property type="component" value="Unassembled WGS sequence"/>
</dbReference>
<evidence type="ECO:0000259" key="9">
    <source>
        <dbReference type="PROSITE" id="PS50909"/>
    </source>
</evidence>
<dbReference type="GO" id="GO:0006893">
    <property type="term" value="P:Golgi to plasma membrane transport"/>
    <property type="evidence" value="ECO:0007669"/>
    <property type="project" value="TreeGrafter"/>
</dbReference>
<accession>A0A3P6RB54</accession>
<dbReference type="GO" id="GO:0006886">
    <property type="term" value="P:intracellular protein transport"/>
    <property type="evidence" value="ECO:0007669"/>
    <property type="project" value="InterPro"/>
</dbReference>
<dbReference type="PANTHER" id="PTHR45905:SF1">
    <property type="entry name" value="GOLGI-LOCALIZED, GAMMA-ADAPTIN EAR CONTAINING, ARF BINDING PROTEIN"/>
    <property type="match status" value="1"/>
</dbReference>
<dbReference type="EMBL" id="UYRV01003837">
    <property type="protein sequence ID" value="VDK50785.1"/>
    <property type="molecule type" value="Genomic_DNA"/>
</dbReference>
<keyword evidence="6" id="KW-0653">Protein transport</keyword>
<dbReference type="InterPro" id="IPR004152">
    <property type="entry name" value="GAT_dom"/>
</dbReference>
<feature type="domain" description="VHS" evidence="8">
    <location>
        <begin position="1"/>
        <end position="49"/>
    </location>
</feature>
<comment type="similarity">
    <text evidence="3">Belongs to the GGA protein family.</text>
</comment>
<keyword evidence="7" id="KW-0175">Coiled coil</keyword>
<keyword evidence="11" id="KW-1185">Reference proteome</keyword>
<evidence type="ECO:0000256" key="5">
    <source>
        <dbReference type="ARBA" id="ARBA00022843"/>
    </source>
</evidence>
<feature type="domain" description="GAT" evidence="9">
    <location>
        <begin position="81"/>
        <end position="181"/>
    </location>
</feature>
<dbReference type="InterPro" id="IPR041198">
    <property type="entry name" value="GGA_N-GAT"/>
</dbReference>
<dbReference type="SUPFAM" id="SSF48464">
    <property type="entry name" value="ENTH/VHS domain"/>
    <property type="match status" value="1"/>
</dbReference>
<protein>
    <recommendedName>
        <fullName evidence="12">VHS domain-containing protein</fullName>
    </recommendedName>
</protein>
<keyword evidence="5" id="KW-0832">Ubl conjugation</keyword>